<accession>A0A1I9YP19</accession>
<dbReference type="PRINTS" id="PR00032">
    <property type="entry name" value="HTHARAC"/>
</dbReference>
<dbReference type="Pfam" id="PF12833">
    <property type="entry name" value="HTH_18"/>
    <property type="match status" value="1"/>
</dbReference>
<dbReference type="KEGG" id="pspw:BJG93_21845"/>
<sequence length="339" mass="37621">MDLRQKSVSARIYRGLLDAAERQGLDRTKMAHDIGIDEADIAAADARVPGDKHVAILQLAESRLMCGAPEGNMLDGLLYFPELAGVLCNSPTLRDALRNFVAYRDLIGNVDWLVMQERGDEVAFEYVTEGEGRNATSALGNFALIASVAKLYDARLRVRDAGITDARLGAIAALGGALGVRVHLDQARNRMVLQSSVLDRAFEVYNAPLAKIHLHAAHGILQRIREQGRFSPTVERCLRDVLREHADAMEPKSLQTIVCERLSLTRWTLQRKLAAECKTFSEVLMQMRIDEARMLLAHTPMSISEISERVGFASTTAFTRFFTRACGAPPARYRGRCRV</sequence>
<dbReference type="InterPro" id="IPR018060">
    <property type="entry name" value="HTH_AraC"/>
</dbReference>
<reference evidence="5" key="1">
    <citation type="submission" date="2016-09" db="EMBL/GenBank/DDBJ databases">
        <title>The Complete Genome of Burkholderia sprentiae wsm5005.</title>
        <authorList>
            <person name="De Meyer S."/>
            <person name="Wang P."/>
            <person name="Terpolilli J."/>
        </authorList>
    </citation>
    <scope>NUCLEOTIDE SEQUENCE [LARGE SCALE GENOMIC DNA]</scope>
    <source>
        <strain evidence="5">WSM5005</strain>
    </source>
</reference>
<keyword evidence="3" id="KW-0804">Transcription</keyword>
<dbReference type="PANTHER" id="PTHR47894:SF1">
    <property type="entry name" value="HTH-TYPE TRANSCRIPTIONAL REGULATOR VQSM"/>
    <property type="match status" value="1"/>
</dbReference>
<dbReference type="RefSeq" id="WP_027195507.1">
    <property type="nucleotide sequence ID" value="NZ_CP017562.2"/>
</dbReference>
<dbReference type="SUPFAM" id="SSF46689">
    <property type="entry name" value="Homeodomain-like"/>
    <property type="match status" value="1"/>
</dbReference>
<gene>
    <name evidence="5" type="ORF">BJG93_21845</name>
</gene>
<dbReference type="PROSITE" id="PS00041">
    <property type="entry name" value="HTH_ARAC_FAMILY_1"/>
    <property type="match status" value="1"/>
</dbReference>
<dbReference type="InterPro" id="IPR020449">
    <property type="entry name" value="Tscrpt_reg_AraC-type_HTH"/>
</dbReference>
<dbReference type="GO" id="GO:0005829">
    <property type="term" value="C:cytosol"/>
    <property type="evidence" value="ECO:0007669"/>
    <property type="project" value="TreeGrafter"/>
</dbReference>
<dbReference type="InterPro" id="IPR032687">
    <property type="entry name" value="AraC-type_N"/>
</dbReference>
<dbReference type="EMBL" id="CP017562">
    <property type="protein sequence ID" value="APA88052.1"/>
    <property type="molecule type" value="Genomic_DNA"/>
</dbReference>
<dbReference type="GO" id="GO:0003700">
    <property type="term" value="F:DNA-binding transcription factor activity"/>
    <property type="evidence" value="ECO:0007669"/>
    <property type="project" value="InterPro"/>
</dbReference>
<dbReference type="InterPro" id="IPR009057">
    <property type="entry name" value="Homeodomain-like_sf"/>
</dbReference>
<evidence type="ECO:0000256" key="1">
    <source>
        <dbReference type="ARBA" id="ARBA00023015"/>
    </source>
</evidence>
<evidence type="ECO:0000313" key="6">
    <source>
        <dbReference type="Proteomes" id="UP000179860"/>
    </source>
</evidence>
<dbReference type="Proteomes" id="UP000179860">
    <property type="component" value="Chromosome 2"/>
</dbReference>
<keyword evidence="2" id="KW-0238">DNA-binding</keyword>
<dbReference type="STRING" id="754502.BJG93_21845"/>
<organism evidence="5 6">
    <name type="scientific">Paraburkholderia sprentiae WSM5005</name>
    <dbReference type="NCBI Taxonomy" id="754502"/>
    <lineage>
        <taxon>Bacteria</taxon>
        <taxon>Pseudomonadati</taxon>
        <taxon>Pseudomonadota</taxon>
        <taxon>Betaproteobacteria</taxon>
        <taxon>Burkholderiales</taxon>
        <taxon>Burkholderiaceae</taxon>
        <taxon>Paraburkholderia</taxon>
    </lineage>
</organism>
<dbReference type="Pfam" id="PF12625">
    <property type="entry name" value="Arabinose_bd"/>
    <property type="match status" value="1"/>
</dbReference>
<evidence type="ECO:0000259" key="4">
    <source>
        <dbReference type="PROSITE" id="PS01124"/>
    </source>
</evidence>
<evidence type="ECO:0000256" key="3">
    <source>
        <dbReference type="ARBA" id="ARBA00023163"/>
    </source>
</evidence>
<dbReference type="AlphaFoldDB" id="A0A1I9YP19"/>
<keyword evidence="6" id="KW-1185">Reference proteome</keyword>
<name>A0A1I9YP19_9BURK</name>
<dbReference type="SMART" id="SM00342">
    <property type="entry name" value="HTH_ARAC"/>
    <property type="match status" value="1"/>
</dbReference>
<keyword evidence="1" id="KW-0805">Transcription regulation</keyword>
<proteinExistence type="predicted"/>
<protein>
    <submittedName>
        <fullName evidence="5">AraC family transcriptional regulator</fullName>
    </submittedName>
</protein>
<dbReference type="GO" id="GO:0000976">
    <property type="term" value="F:transcription cis-regulatory region binding"/>
    <property type="evidence" value="ECO:0007669"/>
    <property type="project" value="TreeGrafter"/>
</dbReference>
<dbReference type="PROSITE" id="PS01124">
    <property type="entry name" value="HTH_ARAC_FAMILY_2"/>
    <property type="match status" value="1"/>
</dbReference>
<reference evidence="5" key="2">
    <citation type="submission" date="2021-06" db="EMBL/GenBank/DDBJ databases">
        <authorList>
            <person name="Rogers T.H."/>
            <person name="Ramsay J.P."/>
            <person name="Wang P."/>
            <person name="Terpolilli J."/>
        </authorList>
    </citation>
    <scope>NUCLEOTIDE SEQUENCE</scope>
    <source>
        <strain evidence="5">WSM5005</strain>
    </source>
</reference>
<dbReference type="PANTHER" id="PTHR47894">
    <property type="entry name" value="HTH-TYPE TRANSCRIPTIONAL REGULATOR GADX"/>
    <property type="match status" value="1"/>
</dbReference>
<feature type="domain" description="HTH araC/xylS-type" evidence="4">
    <location>
        <begin position="258"/>
        <end position="336"/>
    </location>
</feature>
<evidence type="ECO:0000256" key="2">
    <source>
        <dbReference type="ARBA" id="ARBA00023125"/>
    </source>
</evidence>
<dbReference type="Gene3D" id="1.10.10.60">
    <property type="entry name" value="Homeodomain-like"/>
    <property type="match status" value="1"/>
</dbReference>
<dbReference type="InterPro" id="IPR018062">
    <property type="entry name" value="HTH_AraC-typ_CS"/>
</dbReference>
<evidence type="ECO:0000313" key="5">
    <source>
        <dbReference type="EMBL" id="APA88052.1"/>
    </source>
</evidence>